<accession>A0A401VZ23</accession>
<dbReference type="RefSeq" id="WP_125053732.1">
    <property type="nucleotide sequence ID" value="NZ_BHZD01000001.1"/>
</dbReference>
<evidence type="ECO:0000313" key="2">
    <source>
        <dbReference type="EMBL" id="GCD42329.1"/>
    </source>
</evidence>
<sequence length="109" mass="11683">MRKFKILGTLAVAALAAGTLSTPANAASDSDVSLRSIKRGSVTCFNYSWNPAGIATYTVYYHNTCKGRHGLYVTTNSGLSHECISVAGNAKGHKAFFTKPIKFAYKKSC</sequence>
<proteinExistence type="predicted"/>
<dbReference type="EMBL" id="BHZD01000001">
    <property type="protein sequence ID" value="GCD42329.1"/>
    <property type="molecule type" value="Genomic_DNA"/>
</dbReference>
<name>A0A401VZ23_STREY</name>
<evidence type="ECO:0000256" key="1">
    <source>
        <dbReference type="SAM" id="SignalP"/>
    </source>
</evidence>
<feature type="chain" id="PRO_5019387267" evidence="1">
    <location>
        <begin position="27"/>
        <end position="109"/>
    </location>
</feature>
<reference evidence="2 3" key="1">
    <citation type="submission" date="2018-11" db="EMBL/GenBank/DDBJ databases">
        <title>Whole genome sequence of Streptomyces paromomycinus NBRC 15454(T).</title>
        <authorList>
            <person name="Komaki H."/>
            <person name="Tamura T."/>
        </authorList>
    </citation>
    <scope>NUCLEOTIDE SEQUENCE [LARGE SCALE GENOMIC DNA]</scope>
    <source>
        <strain evidence="2 3">NBRC 15454</strain>
    </source>
</reference>
<dbReference type="Proteomes" id="UP000286746">
    <property type="component" value="Unassembled WGS sequence"/>
</dbReference>
<comment type="caution">
    <text evidence="2">The sequence shown here is derived from an EMBL/GenBank/DDBJ whole genome shotgun (WGS) entry which is preliminary data.</text>
</comment>
<organism evidence="2 3">
    <name type="scientific">Streptomyces paromomycinus</name>
    <name type="common">Streptomyces rimosus subsp. paromomycinus</name>
    <dbReference type="NCBI Taxonomy" id="92743"/>
    <lineage>
        <taxon>Bacteria</taxon>
        <taxon>Bacillati</taxon>
        <taxon>Actinomycetota</taxon>
        <taxon>Actinomycetes</taxon>
        <taxon>Kitasatosporales</taxon>
        <taxon>Streptomycetaceae</taxon>
        <taxon>Streptomyces</taxon>
    </lineage>
</organism>
<evidence type="ECO:0000313" key="3">
    <source>
        <dbReference type="Proteomes" id="UP000286746"/>
    </source>
</evidence>
<dbReference type="AlphaFoldDB" id="A0A401VZ23"/>
<protein>
    <submittedName>
        <fullName evidence="2">Uncharacterized protein</fullName>
    </submittedName>
</protein>
<keyword evidence="3" id="KW-1185">Reference proteome</keyword>
<feature type="signal peptide" evidence="1">
    <location>
        <begin position="1"/>
        <end position="26"/>
    </location>
</feature>
<keyword evidence="1" id="KW-0732">Signal</keyword>
<gene>
    <name evidence="2" type="ORF">GKJPGBOP_01988</name>
</gene>